<dbReference type="InterPro" id="IPR057326">
    <property type="entry name" value="KR_dom"/>
</dbReference>
<reference evidence="5 6" key="1">
    <citation type="submission" date="2018-06" db="EMBL/GenBank/DDBJ databases">
        <title>Genomic Encyclopedia of Type Strains, Phase III (KMG-III): the genomes of soil and plant-associated and newly described type strains.</title>
        <authorList>
            <person name="Whitman W."/>
        </authorList>
    </citation>
    <scope>NUCLEOTIDE SEQUENCE [LARGE SCALE GENOMIC DNA]</scope>
    <source>
        <strain evidence="5 6">LMG 23644</strain>
    </source>
</reference>
<protein>
    <submittedName>
        <fullName evidence="5">Short subunit dehydrogenase</fullName>
    </submittedName>
</protein>
<organism evidence="5 6">
    <name type="scientific">Paraburkholderia bryophila</name>
    <dbReference type="NCBI Taxonomy" id="420952"/>
    <lineage>
        <taxon>Bacteria</taxon>
        <taxon>Pseudomonadati</taxon>
        <taxon>Pseudomonadota</taxon>
        <taxon>Betaproteobacteria</taxon>
        <taxon>Burkholderiales</taxon>
        <taxon>Burkholderiaceae</taxon>
        <taxon>Paraburkholderia</taxon>
    </lineage>
</organism>
<dbReference type="CDD" id="cd05233">
    <property type="entry name" value="SDR_c"/>
    <property type="match status" value="1"/>
</dbReference>
<evidence type="ECO:0000256" key="2">
    <source>
        <dbReference type="ARBA" id="ARBA00023002"/>
    </source>
</evidence>
<dbReference type="Proteomes" id="UP000248918">
    <property type="component" value="Unassembled WGS sequence"/>
</dbReference>
<dbReference type="AlphaFoldDB" id="A0A329CRL8"/>
<dbReference type="EMBL" id="QLTK01000003">
    <property type="protein sequence ID" value="RAS37349.1"/>
    <property type="molecule type" value="Genomic_DNA"/>
</dbReference>
<sequence length="316" mass="32590">MFEFTGKVAVITGAASGFGRAFAEKGAALGMKLVLADVNPEALAQTVDALRAGGAEAIGVPTDVASATQVEALAQAALTAFGKVHLLFNNAGVGSGGFLWESSVNDWAWVFGVNVMGVAHGVRVFTPIMLAQNEPAHIVNTASVAGLLSPPAMGIYNASKHAVVSLTETLYHDLQLAQAAQVAQAAEVGQPGRRAGADGLAGAPGALVSCSLLCPAFVPTGIANAERARPATLRNDSGPTRSQIAAGKQLQRAVQSGKLSAADVADITFEAIAARRFYIITHPGIMATVELRHEDIEHLRNPTDPMSLKPEVKNAG</sequence>
<feature type="domain" description="Ketoreductase" evidence="4">
    <location>
        <begin position="7"/>
        <end position="189"/>
    </location>
</feature>
<dbReference type="OrthoDB" id="4690547at2"/>
<dbReference type="SUPFAM" id="SSF51735">
    <property type="entry name" value="NAD(P)-binding Rossmann-fold domains"/>
    <property type="match status" value="1"/>
</dbReference>
<keyword evidence="2" id="KW-0560">Oxidoreductase</keyword>
<proteinExistence type="inferred from homology"/>
<dbReference type="PANTHER" id="PTHR24322">
    <property type="entry name" value="PKSB"/>
    <property type="match status" value="1"/>
</dbReference>
<evidence type="ECO:0000259" key="4">
    <source>
        <dbReference type="SMART" id="SM00822"/>
    </source>
</evidence>
<comment type="similarity">
    <text evidence="1 3">Belongs to the short-chain dehydrogenases/reductases (SDR) family.</text>
</comment>
<dbReference type="PRINTS" id="PR00080">
    <property type="entry name" value="SDRFAMILY"/>
</dbReference>
<dbReference type="InterPro" id="IPR002347">
    <property type="entry name" value="SDR_fam"/>
</dbReference>
<comment type="caution">
    <text evidence="5">The sequence shown here is derived from an EMBL/GenBank/DDBJ whole genome shotgun (WGS) entry which is preliminary data.</text>
</comment>
<dbReference type="InterPro" id="IPR036291">
    <property type="entry name" value="NAD(P)-bd_dom_sf"/>
</dbReference>
<evidence type="ECO:0000313" key="6">
    <source>
        <dbReference type="Proteomes" id="UP000248918"/>
    </source>
</evidence>
<dbReference type="Pfam" id="PF00106">
    <property type="entry name" value="adh_short"/>
    <property type="match status" value="1"/>
</dbReference>
<evidence type="ECO:0000313" key="5">
    <source>
        <dbReference type="EMBL" id="RAS37349.1"/>
    </source>
</evidence>
<dbReference type="PRINTS" id="PR00081">
    <property type="entry name" value="GDHRDH"/>
</dbReference>
<gene>
    <name evidence="5" type="ORF">BX591_103203</name>
</gene>
<accession>A0A329CRL8</accession>
<evidence type="ECO:0000256" key="3">
    <source>
        <dbReference type="RuleBase" id="RU000363"/>
    </source>
</evidence>
<dbReference type="NCBIfam" id="NF004843">
    <property type="entry name" value="PRK06194.1"/>
    <property type="match status" value="1"/>
</dbReference>
<name>A0A329CRL8_9BURK</name>
<dbReference type="SMART" id="SM00822">
    <property type="entry name" value="PKS_KR"/>
    <property type="match status" value="1"/>
</dbReference>
<dbReference type="GO" id="GO:0016616">
    <property type="term" value="F:oxidoreductase activity, acting on the CH-OH group of donors, NAD or NADP as acceptor"/>
    <property type="evidence" value="ECO:0007669"/>
    <property type="project" value="TreeGrafter"/>
</dbReference>
<dbReference type="RefSeq" id="WP_111930088.1">
    <property type="nucleotide sequence ID" value="NZ_CADFFP010000002.1"/>
</dbReference>
<dbReference type="Gene3D" id="3.40.50.720">
    <property type="entry name" value="NAD(P)-binding Rossmann-like Domain"/>
    <property type="match status" value="1"/>
</dbReference>
<dbReference type="PANTHER" id="PTHR24322:SF736">
    <property type="entry name" value="RETINOL DEHYDROGENASE 10"/>
    <property type="match status" value="1"/>
</dbReference>
<evidence type="ECO:0000256" key="1">
    <source>
        <dbReference type="ARBA" id="ARBA00006484"/>
    </source>
</evidence>
<dbReference type="STRING" id="1169143.GCA_000383275_00919"/>